<comment type="caution">
    <text evidence="1">The sequence shown here is derived from an EMBL/GenBank/DDBJ whole genome shotgun (WGS) entry which is preliminary data.</text>
</comment>
<dbReference type="STRING" id="1317121.ATO11_18625"/>
<dbReference type="AlphaFoldDB" id="A0A0L1JKC2"/>
<evidence type="ECO:0000313" key="2">
    <source>
        <dbReference type="Proteomes" id="UP000036938"/>
    </source>
</evidence>
<gene>
    <name evidence="1" type="ORF">ATO11_18625</name>
</gene>
<dbReference type="EMBL" id="AQQZ01000012">
    <property type="protein sequence ID" value="KNG92200.1"/>
    <property type="molecule type" value="Genomic_DNA"/>
</dbReference>
<reference evidence="1 2" key="1">
    <citation type="journal article" date="2015" name="Int. J. Syst. Evol. Microbiol.">
        <title>Aestuariivita atlantica sp. nov., isolated from deep sea sediment of the Atlantic Ocean.</title>
        <authorList>
            <person name="Li G."/>
            <person name="Lai Q."/>
            <person name="Du Y."/>
            <person name="Liu X."/>
            <person name="Sun F."/>
            <person name="Shao Z."/>
        </authorList>
    </citation>
    <scope>NUCLEOTIDE SEQUENCE [LARGE SCALE GENOMIC DNA]</scope>
    <source>
        <strain evidence="1 2">22II-S11-z3</strain>
    </source>
</reference>
<proteinExistence type="predicted"/>
<sequence>MMSDAKDTNALDRMIVREDVLQICYWYQGEGFGDRFNPQSVMPFLQNDFDIVTEVMAELAEDGTLTREGDFYRFSSGGKRKAGVMFYESFTEFQQSTHGECNAGCCDGDEVCDHEHHHH</sequence>
<protein>
    <submittedName>
        <fullName evidence="1">Uncharacterized protein</fullName>
    </submittedName>
</protein>
<organism evidence="1 2">
    <name type="scientific">Pseudaestuariivita atlantica</name>
    <dbReference type="NCBI Taxonomy" id="1317121"/>
    <lineage>
        <taxon>Bacteria</taxon>
        <taxon>Pseudomonadati</taxon>
        <taxon>Pseudomonadota</taxon>
        <taxon>Alphaproteobacteria</taxon>
        <taxon>Rhodobacterales</taxon>
        <taxon>Paracoccaceae</taxon>
        <taxon>Pseudaestuariivita</taxon>
    </lineage>
</organism>
<evidence type="ECO:0000313" key="1">
    <source>
        <dbReference type="EMBL" id="KNG92200.1"/>
    </source>
</evidence>
<name>A0A0L1JKC2_9RHOB</name>
<keyword evidence="2" id="KW-1185">Reference proteome</keyword>
<accession>A0A0L1JKC2</accession>
<dbReference type="Proteomes" id="UP000036938">
    <property type="component" value="Unassembled WGS sequence"/>
</dbReference>